<dbReference type="GO" id="GO:0016887">
    <property type="term" value="F:ATP hydrolysis activity"/>
    <property type="evidence" value="ECO:0007669"/>
    <property type="project" value="InterPro"/>
</dbReference>
<evidence type="ECO:0000259" key="2">
    <source>
        <dbReference type="Pfam" id="PF13476"/>
    </source>
</evidence>
<gene>
    <name evidence="4" type="ORF">CEJ42_12745</name>
</gene>
<dbReference type="Pfam" id="PF20469">
    <property type="entry name" value="OLD-like_TOPRIM"/>
    <property type="match status" value="1"/>
</dbReference>
<feature type="domain" description="Rad50/SbcC-type AAA" evidence="2">
    <location>
        <begin position="4"/>
        <end position="77"/>
    </location>
</feature>
<dbReference type="Proteomes" id="UP000197596">
    <property type="component" value="Unassembled WGS sequence"/>
</dbReference>
<comment type="caution">
    <text evidence="4">The sequence shown here is derived from an EMBL/GenBank/DDBJ whole genome shotgun (WGS) entry which is preliminary data.</text>
</comment>
<keyword evidence="4" id="KW-0378">Hydrolase</keyword>
<feature type="domain" description="ATPase AAA-type core" evidence="1">
    <location>
        <begin position="253"/>
        <end position="332"/>
    </location>
</feature>
<keyword evidence="4" id="KW-0540">Nuclease</keyword>
<name>A0A246WR35_9BURK</name>
<evidence type="ECO:0000313" key="4">
    <source>
        <dbReference type="EMBL" id="OWY28834.1"/>
    </source>
</evidence>
<keyword evidence="4" id="KW-0255">Endonuclease</keyword>
<dbReference type="RefSeq" id="WP_088751313.1">
    <property type="nucleotide sequence ID" value="NZ_NJGU01000006.1"/>
</dbReference>
<dbReference type="EMBL" id="NJGU01000006">
    <property type="protein sequence ID" value="OWY28834.1"/>
    <property type="molecule type" value="Genomic_DNA"/>
</dbReference>
<dbReference type="InterPro" id="IPR027417">
    <property type="entry name" value="P-loop_NTPase"/>
</dbReference>
<sequence>MIRKIKIKGYRIHRDLVIEPNSKFNLIVGANESGKSTLMEAVAIALTGRINGRSVSEELNPHWFNTSVVNEFIKNRSAGIAVSFPEILIELSFEDLPELQELCGAINSHVPTTACPGVSMQISPNPDYANELEEWAKCPTALLPVEFYRCNWRTFAAAELTMRPKILATALINSHTVRTYAGVDYHLRQILNDQLAPQERAQISLEYRRVKASMSDTALSDVNTRMSAVHATLHNRPIALAMDQTSRTSWDGVVAPHIDNVPFSMAGQGQQSAIKISLAMSRHAGRAKFVMVEEPENHLSHTSLTTLLSRIETLAGDPQQLFITTHSSFVLNRLGLNALLLMGTNATTRLSELTPETVDYFKKLPGYDTLRIVLAKKIVLVEGPSDELIFERVFYDLYRKRPMEIGIDVLSMRGLSLARGLELCKALNKPITALRDNDGVDPAELRTSLDEWLKKGERELFIGEVAHGATLEPQLIHHNGETALREMLDIAPHADLLKWMTREKTEAALRISTTEKEVIPPAYMLEAAKFVHDCP</sequence>
<dbReference type="SUPFAM" id="SSF52540">
    <property type="entry name" value="P-loop containing nucleoside triphosphate hydrolases"/>
    <property type="match status" value="1"/>
</dbReference>
<organism evidence="4 5">
    <name type="scientific">Herbaspirillum robiniae</name>
    <dbReference type="NCBI Taxonomy" id="2014887"/>
    <lineage>
        <taxon>Bacteria</taxon>
        <taxon>Pseudomonadati</taxon>
        <taxon>Pseudomonadota</taxon>
        <taxon>Betaproteobacteria</taxon>
        <taxon>Burkholderiales</taxon>
        <taxon>Oxalobacteraceae</taxon>
        <taxon>Herbaspirillum</taxon>
    </lineage>
</organism>
<reference evidence="4 5" key="1">
    <citation type="submission" date="2017-06" db="EMBL/GenBank/DDBJ databases">
        <title>Herbaspirillum phytohormonus sp. nov., isolated from the root nodule of Robinia pseudoacacia in lead-zinc mine.</title>
        <authorList>
            <person name="Fan M."/>
            <person name="Lin Y."/>
        </authorList>
    </citation>
    <scope>NUCLEOTIDE SEQUENCE [LARGE SCALE GENOMIC DNA]</scope>
    <source>
        <strain evidence="4 5">HZ10</strain>
    </source>
</reference>
<accession>A0A246WR35</accession>
<dbReference type="InterPro" id="IPR034139">
    <property type="entry name" value="TOPRIM_OLD"/>
</dbReference>
<evidence type="ECO:0000259" key="1">
    <source>
        <dbReference type="Pfam" id="PF13304"/>
    </source>
</evidence>
<dbReference type="CDD" id="cd01026">
    <property type="entry name" value="TOPRIM_OLD"/>
    <property type="match status" value="1"/>
</dbReference>
<dbReference type="Gene3D" id="3.40.50.300">
    <property type="entry name" value="P-loop containing nucleotide triphosphate hydrolases"/>
    <property type="match status" value="2"/>
</dbReference>
<dbReference type="PANTHER" id="PTHR43581:SF4">
    <property type="entry name" value="ATP_GTP PHOSPHATASE"/>
    <property type="match status" value="1"/>
</dbReference>
<proteinExistence type="predicted"/>
<dbReference type="InterPro" id="IPR038729">
    <property type="entry name" value="Rad50/SbcC_AAA"/>
</dbReference>
<dbReference type="Pfam" id="PF13304">
    <property type="entry name" value="AAA_21"/>
    <property type="match status" value="1"/>
</dbReference>
<dbReference type="InterPro" id="IPR051396">
    <property type="entry name" value="Bact_Antivir_Def_Nuclease"/>
</dbReference>
<evidence type="ECO:0000313" key="5">
    <source>
        <dbReference type="Proteomes" id="UP000197596"/>
    </source>
</evidence>
<protein>
    <submittedName>
        <fullName evidence="4">ATP-dependent endonuclease</fullName>
    </submittedName>
</protein>
<dbReference type="InterPro" id="IPR003959">
    <property type="entry name" value="ATPase_AAA_core"/>
</dbReference>
<dbReference type="AlphaFoldDB" id="A0A246WR35"/>
<dbReference type="PANTHER" id="PTHR43581">
    <property type="entry name" value="ATP/GTP PHOSPHATASE"/>
    <property type="match status" value="1"/>
</dbReference>
<dbReference type="Pfam" id="PF13476">
    <property type="entry name" value="AAA_23"/>
    <property type="match status" value="1"/>
</dbReference>
<dbReference type="GO" id="GO:0005524">
    <property type="term" value="F:ATP binding"/>
    <property type="evidence" value="ECO:0007669"/>
    <property type="project" value="InterPro"/>
</dbReference>
<dbReference type="GO" id="GO:0006302">
    <property type="term" value="P:double-strand break repair"/>
    <property type="evidence" value="ECO:0007669"/>
    <property type="project" value="InterPro"/>
</dbReference>
<evidence type="ECO:0000259" key="3">
    <source>
        <dbReference type="Pfam" id="PF20469"/>
    </source>
</evidence>
<feature type="domain" description="OLD protein-like TOPRIM" evidence="3">
    <location>
        <begin position="374"/>
        <end position="438"/>
    </location>
</feature>
<dbReference type="GO" id="GO:0004519">
    <property type="term" value="F:endonuclease activity"/>
    <property type="evidence" value="ECO:0007669"/>
    <property type="project" value="UniProtKB-KW"/>
</dbReference>